<dbReference type="Pfam" id="PF11553">
    <property type="entry name" value="DUF3231"/>
    <property type="match status" value="1"/>
</dbReference>
<dbReference type="RefSeq" id="WP_380774095.1">
    <property type="nucleotide sequence ID" value="NZ_JBHUEO010000031.1"/>
</dbReference>
<keyword evidence="2" id="KW-1185">Reference proteome</keyword>
<dbReference type="InterPro" id="IPR012347">
    <property type="entry name" value="Ferritin-like"/>
</dbReference>
<evidence type="ECO:0000313" key="1">
    <source>
        <dbReference type="EMBL" id="MFD1707376.1"/>
    </source>
</evidence>
<organism evidence="1 2">
    <name type="scientific">Siminovitchia sediminis</name>
    <dbReference type="NCBI Taxonomy" id="1274353"/>
    <lineage>
        <taxon>Bacteria</taxon>
        <taxon>Bacillati</taxon>
        <taxon>Bacillota</taxon>
        <taxon>Bacilli</taxon>
        <taxon>Bacillales</taxon>
        <taxon>Bacillaceae</taxon>
        <taxon>Siminovitchia</taxon>
    </lineage>
</organism>
<sequence length="146" mass="16881">MMEQIVDRDILDLSEYAMSLSIKHVEKAKEFFRSEGYPIPIGFKDNDYTPNSPQLFYDVFCLNYLNIMSLHCCHGYSGAITTSSRLDVRNYFTECLASSVELCNRTKNVLQEKGLFHRPPNITPPERAEYVVDNNFLVDGLERQEL</sequence>
<proteinExistence type="predicted"/>
<comment type="caution">
    <text evidence="1">The sequence shown here is derived from an EMBL/GenBank/DDBJ whole genome shotgun (WGS) entry which is preliminary data.</text>
</comment>
<dbReference type="InterPro" id="IPR021617">
    <property type="entry name" value="DUF3231"/>
</dbReference>
<accession>A0ABW4KJE0</accession>
<dbReference type="Proteomes" id="UP001597301">
    <property type="component" value="Unassembled WGS sequence"/>
</dbReference>
<reference evidence="2" key="1">
    <citation type="journal article" date="2019" name="Int. J. Syst. Evol. Microbiol.">
        <title>The Global Catalogue of Microorganisms (GCM) 10K type strain sequencing project: providing services to taxonomists for standard genome sequencing and annotation.</title>
        <authorList>
            <consortium name="The Broad Institute Genomics Platform"/>
            <consortium name="The Broad Institute Genome Sequencing Center for Infectious Disease"/>
            <person name="Wu L."/>
            <person name="Ma J."/>
        </authorList>
    </citation>
    <scope>NUCLEOTIDE SEQUENCE [LARGE SCALE GENOMIC DNA]</scope>
    <source>
        <strain evidence="2">CGMCC 1.12295</strain>
    </source>
</reference>
<gene>
    <name evidence="1" type="ORF">ACFSCZ_11610</name>
</gene>
<dbReference type="Gene3D" id="1.20.1260.10">
    <property type="match status" value="1"/>
</dbReference>
<evidence type="ECO:0000313" key="2">
    <source>
        <dbReference type="Proteomes" id="UP001597301"/>
    </source>
</evidence>
<protein>
    <submittedName>
        <fullName evidence="1">DUF3231 family protein</fullName>
    </submittedName>
</protein>
<name>A0ABW4KJE0_9BACI</name>
<dbReference type="EMBL" id="JBHUEO010000031">
    <property type="protein sequence ID" value="MFD1707376.1"/>
    <property type="molecule type" value="Genomic_DNA"/>
</dbReference>